<dbReference type="InterPro" id="IPR036380">
    <property type="entry name" value="Isochorismatase-like_sf"/>
</dbReference>
<name>A0A426V7U8_9BURK</name>
<dbReference type="SUPFAM" id="SSF52499">
    <property type="entry name" value="Isochorismatase-like hydrolases"/>
    <property type="match status" value="1"/>
</dbReference>
<proteinExistence type="predicted"/>
<feature type="domain" description="Isochorismatase-like" evidence="1">
    <location>
        <begin position="8"/>
        <end position="156"/>
    </location>
</feature>
<dbReference type="Gene3D" id="3.40.50.850">
    <property type="entry name" value="Isochorismatase-like"/>
    <property type="match status" value="1"/>
</dbReference>
<keyword evidence="3" id="KW-1185">Reference proteome</keyword>
<reference evidence="2 3" key="1">
    <citation type="submission" date="2018-12" db="EMBL/GenBank/DDBJ databases">
        <title>The whole draft genome of Aquabacterium sp. SJQ9.</title>
        <authorList>
            <person name="Sun L."/>
            <person name="Gao X."/>
            <person name="Chen W."/>
            <person name="Huang K."/>
        </authorList>
    </citation>
    <scope>NUCLEOTIDE SEQUENCE [LARGE SCALE GENOMIC DNA]</scope>
    <source>
        <strain evidence="2 3">SJQ9</strain>
    </source>
</reference>
<gene>
    <name evidence="2" type="ORF">EIP75_17860</name>
</gene>
<dbReference type="EMBL" id="RSED01000016">
    <property type="protein sequence ID" value="RRS03006.1"/>
    <property type="molecule type" value="Genomic_DNA"/>
</dbReference>
<dbReference type="Proteomes" id="UP000269265">
    <property type="component" value="Unassembled WGS sequence"/>
</dbReference>
<dbReference type="Pfam" id="PF00857">
    <property type="entry name" value="Isochorismatase"/>
    <property type="match status" value="1"/>
</dbReference>
<comment type="caution">
    <text evidence="2">The sequence shown here is derived from an EMBL/GenBank/DDBJ whole genome shotgun (WGS) entry which is preliminary data.</text>
</comment>
<dbReference type="InterPro" id="IPR000868">
    <property type="entry name" value="Isochorismatase-like_dom"/>
</dbReference>
<protein>
    <submittedName>
        <fullName evidence="2">Isochorismatase family protein</fullName>
    </submittedName>
</protein>
<accession>A0A426V7U8</accession>
<dbReference type="AlphaFoldDB" id="A0A426V7U8"/>
<dbReference type="OrthoDB" id="9796958at2"/>
<evidence type="ECO:0000313" key="3">
    <source>
        <dbReference type="Proteomes" id="UP000269265"/>
    </source>
</evidence>
<evidence type="ECO:0000313" key="2">
    <source>
        <dbReference type="EMBL" id="RRS03006.1"/>
    </source>
</evidence>
<dbReference type="PANTHER" id="PTHR14119">
    <property type="entry name" value="HYDROLASE"/>
    <property type="match status" value="1"/>
</dbReference>
<dbReference type="RefSeq" id="WP_125244642.1">
    <property type="nucleotide sequence ID" value="NZ_RSED01000016.1"/>
</dbReference>
<evidence type="ECO:0000259" key="1">
    <source>
        <dbReference type="Pfam" id="PF00857"/>
    </source>
</evidence>
<dbReference type="InterPro" id="IPR050993">
    <property type="entry name" value="Isochorismatase_domain"/>
</dbReference>
<organism evidence="2 3">
    <name type="scientific">Aquabacterium soli</name>
    <dbReference type="NCBI Taxonomy" id="2493092"/>
    <lineage>
        <taxon>Bacteria</taxon>
        <taxon>Pseudomonadati</taxon>
        <taxon>Pseudomonadota</taxon>
        <taxon>Betaproteobacteria</taxon>
        <taxon>Burkholderiales</taxon>
        <taxon>Aquabacterium</taxon>
    </lineage>
</organism>
<sequence length="180" mass="19746">MRMRVEQSVLLVVDVQERLAGVVADGTAAMSEVLWLVRVAQRVGVPVIATEHCADKLGPSVSALRPLLPPSAVVHKTHFSAVSEGGLFRAPEGQRVQWIVAGMEAHVCVMQTVLDLLELGREVFVVDEAVASRDPHDKALALERMRRHGADIVSREMVAFEWLVHAGAPEFKSVLRGFIR</sequence>
<dbReference type="PANTHER" id="PTHR14119:SF3">
    <property type="entry name" value="ISOCHORISMATASE DOMAIN-CONTAINING PROTEIN 2"/>
    <property type="match status" value="1"/>
</dbReference>